<gene>
    <name evidence="1" type="ORF">KKR91_01110</name>
</gene>
<dbReference type="AlphaFoldDB" id="A0A975M5C6"/>
<organism evidence="1 2">
    <name type="scientific">Arthrobacter jiangjiafuii</name>
    <dbReference type="NCBI Taxonomy" id="2817475"/>
    <lineage>
        <taxon>Bacteria</taxon>
        <taxon>Bacillati</taxon>
        <taxon>Actinomycetota</taxon>
        <taxon>Actinomycetes</taxon>
        <taxon>Micrococcales</taxon>
        <taxon>Micrococcaceae</taxon>
        <taxon>Arthrobacter</taxon>
    </lineage>
</organism>
<dbReference type="EMBL" id="CP076022">
    <property type="protein sequence ID" value="QWC10283.1"/>
    <property type="molecule type" value="Genomic_DNA"/>
</dbReference>
<evidence type="ECO:0008006" key="3">
    <source>
        <dbReference type="Google" id="ProtNLM"/>
    </source>
</evidence>
<dbReference type="KEGG" id="ajg:KKR91_01110"/>
<accession>A0A975M5C6</accession>
<sequence>MSGWRYIATRLNGDGTEVFLSWDVPLQGAAIVDDLSGPGGIAGNISPEIARLQTVDGDPVFLPWSTAIYAEKDGHIRGGAILADLSEDGPRLSLDCVGFSGYLQGQPYTGDLSKVGVDPLAMARELWAHKQKARGGNLGMVLDSTASTVRIGTAEKSTEFTTGTGEDVAFDSGPYVLNWWSTHDMGGEFDSLAASTPFDYQVVHAWSGETISHRMKLGYPTLGRRRDDLRFMVGENVFVVPKIEYSGDAYASEAIVLGAGEGRKMIRGTESTVSGRLHRAVVVEDKSLTTKQAAQKVAASEVKARLGDADIDELVVREHPHAALGSFSVGDEIRIDTRDGWSSGLSLWVRILSMKTEPDLNKCTLTVARVEKVT</sequence>
<keyword evidence="2" id="KW-1185">Reference proteome</keyword>
<dbReference type="Proteomes" id="UP000676885">
    <property type="component" value="Chromosome"/>
</dbReference>
<name>A0A975M5C6_9MICC</name>
<dbReference type="RefSeq" id="WP_210231525.1">
    <property type="nucleotide sequence ID" value="NZ_CP076022.1"/>
</dbReference>
<evidence type="ECO:0000313" key="2">
    <source>
        <dbReference type="Proteomes" id="UP000676885"/>
    </source>
</evidence>
<proteinExistence type="predicted"/>
<protein>
    <recommendedName>
        <fullName evidence="3">Minor tail protein</fullName>
    </recommendedName>
</protein>
<evidence type="ECO:0000313" key="1">
    <source>
        <dbReference type="EMBL" id="QWC10283.1"/>
    </source>
</evidence>
<reference evidence="1 2" key="1">
    <citation type="submission" date="2021-05" db="EMBL/GenBank/DDBJ databases">
        <title>Novel species in genus Arthrobacter.</title>
        <authorList>
            <person name="Zhang G."/>
        </authorList>
    </citation>
    <scope>NUCLEOTIDE SEQUENCE [LARGE SCALE GENOMIC DNA]</scope>
    <source>
        <strain evidence="2">zg-ZUI227</strain>
    </source>
</reference>